<sequence length="51" mass="5982">MAETIQSTDLRRRVREVLDRVRLKGEPVIVQSYDTPQAVLIPYEDFETYLA</sequence>
<dbReference type="KEGG" id="cap:CLDAP_20160"/>
<accession>I0I468</accession>
<evidence type="ECO:0000313" key="3">
    <source>
        <dbReference type="EMBL" id="BAM00056.1"/>
    </source>
</evidence>
<keyword evidence="4" id="KW-1185">Reference proteome</keyword>
<dbReference type="RefSeq" id="WP_014433291.1">
    <property type="nucleotide sequence ID" value="NC_017079.1"/>
</dbReference>
<evidence type="ECO:0000256" key="2">
    <source>
        <dbReference type="RuleBase" id="RU362080"/>
    </source>
</evidence>
<protein>
    <recommendedName>
        <fullName evidence="2">Antitoxin</fullName>
    </recommendedName>
</protein>
<comment type="function">
    <text evidence="2">Antitoxin component of a type II toxin-antitoxin (TA) system.</text>
</comment>
<proteinExistence type="inferred from homology"/>
<organism evidence="3 4">
    <name type="scientific">Caldilinea aerophila (strain DSM 14535 / JCM 11387 / NBRC 104270 / STL-6-O1)</name>
    <dbReference type="NCBI Taxonomy" id="926550"/>
    <lineage>
        <taxon>Bacteria</taxon>
        <taxon>Bacillati</taxon>
        <taxon>Chloroflexota</taxon>
        <taxon>Caldilineae</taxon>
        <taxon>Caldilineales</taxon>
        <taxon>Caldilineaceae</taxon>
        <taxon>Caldilinea</taxon>
    </lineage>
</organism>
<dbReference type="STRING" id="926550.CLDAP_20160"/>
<name>I0I468_CALAS</name>
<evidence type="ECO:0000256" key="1">
    <source>
        <dbReference type="ARBA" id="ARBA00009981"/>
    </source>
</evidence>
<dbReference type="Gene3D" id="3.40.1620.10">
    <property type="entry name" value="YefM-like domain"/>
    <property type="match status" value="1"/>
</dbReference>
<dbReference type="HOGENOM" id="CLU_3096691_0_0_0"/>
<dbReference type="NCBIfam" id="TIGR01552">
    <property type="entry name" value="phd_fam"/>
    <property type="match status" value="1"/>
</dbReference>
<comment type="similarity">
    <text evidence="1 2">Belongs to the phD/YefM antitoxin family.</text>
</comment>
<dbReference type="Pfam" id="PF02604">
    <property type="entry name" value="PhdYeFM_antitox"/>
    <property type="match status" value="1"/>
</dbReference>
<dbReference type="Proteomes" id="UP000007880">
    <property type="component" value="Chromosome"/>
</dbReference>
<dbReference type="AlphaFoldDB" id="I0I468"/>
<dbReference type="SUPFAM" id="SSF143120">
    <property type="entry name" value="YefM-like"/>
    <property type="match status" value="1"/>
</dbReference>
<dbReference type="InterPro" id="IPR006442">
    <property type="entry name" value="Antitoxin_Phd/YefM"/>
</dbReference>
<gene>
    <name evidence="3" type="ordered locus">CLDAP_20160</name>
</gene>
<evidence type="ECO:0000313" key="4">
    <source>
        <dbReference type="Proteomes" id="UP000007880"/>
    </source>
</evidence>
<reference evidence="3 4" key="1">
    <citation type="submission" date="2012-02" db="EMBL/GenBank/DDBJ databases">
        <title>Complete genome sequence of Caldilinea aerophila DSM 14535 (= NBRC 102666).</title>
        <authorList>
            <person name="Oguchi A."/>
            <person name="Hosoyama A."/>
            <person name="Sekine M."/>
            <person name="Fukai R."/>
            <person name="Kato Y."/>
            <person name="Nakamura S."/>
            <person name="Hanada S."/>
            <person name="Yamazaki S."/>
            <person name="Fujita N."/>
        </authorList>
    </citation>
    <scope>NUCLEOTIDE SEQUENCE [LARGE SCALE GENOMIC DNA]</scope>
    <source>
        <strain evidence="4">DSM 14535 / JCM 11387 / NBRC 104270 / STL-6-O1</strain>
    </source>
</reference>
<dbReference type="EMBL" id="AP012337">
    <property type="protein sequence ID" value="BAM00056.1"/>
    <property type="molecule type" value="Genomic_DNA"/>
</dbReference>
<dbReference type="InterPro" id="IPR036165">
    <property type="entry name" value="YefM-like_sf"/>
</dbReference>
<dbReference type="eggNOG" id="COG2161">
    <property type="taxonomic scope" value="Bacteria"/>
</dbReference>